<keyword evidence="1" id="KW-0472">Membrane</keyword>
<keyword evidence="3" id="KW-0813">Transport</keyword>
<evidence type="ECO:0000256" key="1">
    <source>
        <dbReference type="SAM" id="Phobius"/>
    </source>
</evidence>
<keyword evidence="1" id="KW-1133">Transmembrane helix</keyword>
<feature type="domain" description="Potassium channel" evidence="2">
    <location>
        <begin position="127"/>
        <end position="210"/>
    </location>
</feature>
<keyword evidence="3" id="KW-0406">Ion transport</keyword>
<name>A0A3N3DZP2_9VIBR</name>
<evidence type="ECO:0000259" key="2">
    <source>
        <dbReference type="Pfam" id="PF07885"/>
    </source>
</evidence>
<dbReference type="Gene3D" id="1.10.287.70">
    <property type="match status" value="1"/>
</dbReference>
<keyword evidence="3" id="KW-0407">Ion channel</keyword>
<dbReference type="SUPFAM" id="SSF81324">
    <property type="entry name" value="Voltage-gated potassium channels"/>
    <property type="match status" value="1"/>
</dbReference>
<feature type="transmembrane region" description="Helical" evidence="1">
    <location>
        <begin position="12"/>
        <end position="31"/>
    </location>
</feature>
<dbReference type="RefSeq" id="WP_123782225.1">
    <property type="nucleotide sequence ID" value="NZ_RKIK01000031.1"/>
</dbReference>
<gene>
    <name evidence="3" type="ORF">EGH82_11780</name>
</gene>
<accession>A0A3N3DZP2</accession>
<dbReference type="Pfam" id="PF07885">
    <property type="entry name" value="Ion_trans_2"/>
    <property type="match status" value="1"/>
</dbReference>
<reference evidence="3 4" key="1">
    <citation type="submission" date="2018-11" db="EMBL/GenBank/DDBJ databases">
        <title>Vibrio ponticus strain CAIM 1751 pathogenic for the snapper Lutjanus guttatus.</title>
        <authorList>
            <person name="Soto-Rodriguez S."/>
            <person name="Lozano-Olvera R."/>
            <person name="Gomez-Gil B."/>
        </authorList>
    </citation>
    <scope>NUCLEOTIDE SEQUENCE [LARGE SCALE GENOMIC DNA]</scope>
    <source>
        <strain evidence="3 4">CAIM 1751</strain>
    </source>
</reference>
<protein>
    <submittedName>
        <fullName evidence="3">Two pore domain potassium channel family protein</fullName>
    </submittedName>
</protein>
<feature type="transmembrane region" description="Helical" evidence="1">
    <location>
        <begin position="37"/>
        <end position="54"/>
    </location>
</feature>
<dbReference type="InterPro" id="IPR013099">
    <property type="entry name" value="K_chnl_dom"/>
</dbReference>
<dbReference type="GO" id="GO:0034220">
    <property type="term" value="P:monoatomic ion transmembrane transport"/>
    <property type="evidence" value="ECO:0007669"/>
    <property type="project" value="UniProtKB-KW"/>
</dbReference>
<organism evidence="3 4">
    <name type="scientific">Vibrio ponticus</name>
    <dbReference type="NCBI Taxonomy" id="265668"/>
    <lineage>
        <taxon>Bacteria</taxon>
        <taxon>Pseudomonadati</taxon>
        <taxon>Pseudomonadota</taxon>
        <taxon>Gammaproteobacteria</taxon>
        <taxon>Vibrionales</taxon>
        <taxon>Vibrionaceae</taxon>
        <taxon>Vibrio</taxon>
    </lineage>
</organism>
<dbReference type="Proteomes" id="UP000278792">
    <property type="component" value="Unassembled WGS sequence"/>
</dbReference>
<proteinExistence type="predicted"/>
<feature type="transmembrane region" description="Helical" evidence="1">
    <location>
        <begin position="189"/>
        <end position="211"/>
    </location>
</feature>
<feature type="transmembrane region" description="Helical" evidence="1">
    <location>
        <begin position="117"/>
        <end position="140"/>
    </location>
</feature>
<dbReference type="EMBL" id="RKIK01000031">
    <property type="protein sequence ID" value="ROV59836.1"/>
    <property type="molecule type" value="Genomic_DNA"/>
</dbReference>
<keyword evidence="1" id="KW-0812">Transmembrane</keyword>
<dbReference type="AlphaFoldDB" id="A0A3N3DZP2"/>
<feature type="transmembrane region" description="Helical" evidence="1">
    <location>
        <begin position="63"/>
        <end position="80"/>
    </location>
</feature>
<evidence type="ECO:0000313" key="4">
    <source>
        <dbReference type="Proteomes" id="UP000278792"/>
    </source>
</evidence>
<feature type="transmembrane region" description="Helical" evidence="1">
    <location>
        <begin position="86"/>
        <end position="105"/>
    </location>
</feature>
<evidence type="ECO:0000313" key="3">
    <source>
        <dbReference type="EMBL" id="ROV59836.1"/>
    </source>
</evidence>
<comment type="caution">
    <text evidence="3">The sequence shown here is derived from an EMBL/GenBank/DDBJ whole genome shotgun (WGS) entry which is preliminary data.</text>
</comment>
<feature type="transmembrane region" description="Helical" evidence="1">
    <location>
        <begin position="160"/>
        <end position="177"/>
    </location>
</feature>
<sequence>MKTVSQEDNFYFLFFALLALFFGSAVMQQFYPQGQKTVIGLIILTLFVSILGVHRKRAIYRSFYGVLLTVAGISYGLSLLETFDLTIVTLLTLLFVICIHIFSALKQVFLTSVISTNNIIGSICVYLLMGLAWSFIYLTILELFPNAFVGVEQQAWLTNFFHMLYFSFITLTTVGYGDVSPAIPLAKFFVFMQSIIGSFYVAILVASLVSAKLSQSN</sequence>